<dbReference type="Proteomes" id="UP000000594">
    <property type="component" value="Plasmid pXO1"/>
</dbReference>
<reference evidence="1 2" key="1">
    <citation type="journal article" date="2009" name="J. Bacteriol.">
        <title>The complete genome sequence of Bacillus anthracis Ames 'Ancestor'.</title>
        <authorList>
            <person name="Ravel J."/>
            <person name="Jiang L."/>
            <person name="Stanley S.T."/>
            <person name="Wilson M.R."/>
            <person name="Decker R.S."/>
            <person name="Read T.D."/>
            <person name="Worsham P."/>
            <person name="Keim P.S."/>
            <person name="Salzberg S.L."/>
            <person name="Fraser-Liggett C.M."/>
            <person name="Rasko D.A."/>
        </authorList>
    </citation>
    <scope>NUCLEOTIDE SEQUENCE [LARGE SCALE GENOMIC DNA]</scope>
    <source>
        <strain evidence="2">Ames ancestor</strain>
        <plasmid evidence="2">pXO1</plasmid>
    </source>
</reference>
<dbReference type="EMBL" id="AE017336">
    <property type="protein sequence ID" value="AAT28878.2"/>
    <property type="molecule type" value="Genomic_DNA"/>
</dbReference>
<evidence type="ECO:0000313" key="2">
    <source>
        <dbReference type="Proteomes" id="UP000000594"/>
    </source>
</evidence>
<dbReference type="AlphaFoldDB" id="Q6EZN6"/>
<organism evidence="1 2">
    <name type="scientific">Bacillus anthracis</name>
    <name type="common">anthrax bacterium</name>
    <dbReference type="NCBI Taxonomy" id="1392"/>
    <lineage>
        <taxon>Bacteria</taxon>
        <taxon>Bacillati</taxon>
        <taxon>Bacillota</taxon>
        <taxon>Bacilli</taxon>
        <taxon>Bacillales</taxon>
        <taxon>Bacillaceae</taxon>
        <taxon>Bacillus</taxon>
        <taxon>Bacillus cereus group</taxon>
    </lineage>
</organism>
<dbReference type="PATRIC" id="fig|1392.233.peg.5854"/>
<name>Q6EZN6_BACAN</name>
<dbReference type="KEGG" id="bar:GBAA_pXO1_0137"/>
<accession>A0A0F7RP38</accession>
<accession>Q6EZN6</accession>
<keyword evidence="2" id="KW-1185">Reference proteome</keyword>
<protein>
    <submittedName>
        <fullName evidence="1">Nucleotide sugar dehydrogenase subfamily</fullName>
    </submittedName>
</protein>
<geneLocation type="plasmid" evidence="1 2">
    <name>pXO1</name>
</geneLocation>
<evidence type="ECO:0000313" key="1">
    <source>
        <dbReference type="EMBL" id="AAT28878.2"/>
    </source>
</evidence>
<keyword evidence="1" id="KW-0614">Plasmid</keyword>
<sequence length="151" mass="18235">MKISYDISTTNLLDYYKNTEDHIGISRNEDRLIEKDFKNRETQNDDWILNRAYQLAERYELKEIVIFQKNNDIKNLILDPMCDKTNLNYFGYCIKCTIDEKNKNLTLNYLTHGHLFKDWPFSISGFKFPNVGEYLKTLETKKYKEYEEIFQ</sequence>
<dbReference type="RefSeq" id="WP_000704426.1">
    <property type="nucleotide sequence ID" value="NZ_AP014834.1"/>
</dbReference>
<dbReference type="HOGENOM" id="CLU_127493_0_0_9"/>
<proteinExistence type="predicted"/>
<gene>
    <name evidence="1" type="ordered locus">GBAA_pXO1_0137</name>
</gene>
<dbReference type="GeneID" id="45025498"/>